<gene>
    <name evidence="3" type="ORF">BANT10_00499</name>
</gene>
<dbReference type="InterPro" id="IPR014001">
    <property type="entry name" value="Helicase_ATP-bd"/>
</dbReference>
<keyword evidence="3" id="KW-0808">Transferase</keyword>
<dbReference type="Gene3D" id="3.40.50.150">
    <property type="entry name" value="Vaccinia Virus protein VP39"/>
    <property type="match status" value="1"/>
</dbReference>
<dbReference type="InterPro" id="IPR052933">
    <property type="entry name" value="DNA_Protect_Modify"/>
</dbReference>
<dbReference type="EMBL" id="FXZE01000002">
    <property type="protein sequence ID" value="SMX69488.1"/>
    <property type="molecule type" value="Genomic_DNA"/>
</dbReference>
<dbReference type="PANTHER" id="PTHR41313:SF1">
    <property type="entry name" value="DNA METHYLASE ADENINE-SPECIFIC DOMAIN-CONTAINING PROTEIN"/>
    <property type="match status" value="1"/>
</dbReference>
<dbReference type="RefSeq" id="WP_009881990.1">
    <property type="nucleotide sequence ID" value="NZ_FXZE01000002.1"/>
</dbReference>
<evidence type="ECO:0000313" key="3">
    <source>
        <dbReference type="EMBL" id="SMX69488.1"/>
    </source>
</evidence>
<dbReference type="Pfam" id="PF00271">
    <property type="entry name" value="Helicase_C"/>
    <property type="match status" value="1"/>
</dbReference>
<protein>
    <submittedName>
        <fullName evidence="3">Adenine-specific DNA methylase, N12 class</fullName>
    </submittedName>
</protein>
<keyword evidence="3" id="KW-0489">Methyltransferase</keyword>
<feature type="region of interest" description="Disordered" evidence="1">
    <location>
        <begin position="1597"/>
        <end position="1660"/>
    </location>
</feature>
<dbReference type="CDD" id="cd02440">
    <property type="entry name" value="AdoMet_MTases"/>
    <property type="match status" value="1"/>
</dbReference>
<dbReference type="GO" id="GO:0032259">
    <property type="term" value="P:methylation"/>
    <property type="evidence" value="ECO:0007669"/>
    <property type="project" value="UniProtKB-KW"/>
</dbReference>
<reference evidence="4" key="1">
    <citation type="submission" date="2017-03" db="EMBL/GenBank/DDBJ databases">
        <authorList>
            <person name="Monnet C."/>
        </authorList>
    </citation>
    <scope>NUCLEOTIDE SEQUENCE [LARGE SCALE GENOMIC DNA]</scope>
    <source>
        <strain evidence="4">P10</strain>
    </source>
</reference>
<proteinExistence type="predicted"/>
<dbReference type="SMART" id="SM00487">
    <property type="entry name" value="DEXDc"/>
    <property type="match status" value="1"/>
</dbReference>
<feature type="domain" description="Helicase ATP-binding" evidence="2">
    <location>
        <begin position="786"/>
        <end position="1029"/>
    </location>
</feature>
<dbReference type="Gene3D" id="3.40.50.300">
    <property type="entry name" value="P-loop containing nucleotide triphosphate hydrolases"/>
    <property type="match status" value="2"/>
</dbReference>
<dbReference type="PROSITE" id="PS51192">
    <property type="entry name" value="HELICASE_ATP_BIND_1"/>
    <property type="match status" value="1"/>
</dbReference>
<dbReference type="InterPro" id="IPR001650">
    <property type="entry name" value="Helicase_C-like"/>
</dbReference>
<dbReference type="Proteomes" id="UP000234342">
    <property type="component" value="Unassembled WGS sequence"/>
</dbReference>
<dbReference type="PANTHER" id="PTHR41313">
    <property type="entry name" value="ADENINE-SPECIFIC METHYLTRANSFERASE"/>
    <property type="match status" value="1"/>
</dbReference>
<dbReference type="InterPro" id="IPR027417">
    <property type="entry name" value="P-loop_NTPase"/>
</dbReference>
<name>A0A2H1I2T4_9MICO</name>
<accession>A0A2H1I2T4</accession>
<keyword evidence="4" id="KW-1185">Reference proteome</keyword>
<evidence type="ECO:0000259" key="2">
    <source>
        <dbReference type="PROSITE" id="PS51192"/>
    </source>
</evidence>
<feature type="compositionally biased region" description="Low complexity" evidence="1">
    <location>
        <begin position="1604"/>
        <end position="1613"/>
    </location>
</feature>
<sequence>MPSGARARYSANLDALGLARVLDEEQRPATEQEQAVLAGWSSWGALPEVFDPRNDQWAEQREELRALLSEQEWDDAARTTLNAHYTSPLVAPELWRAMTSLGFTGGEVLEPGSGSGTFIGLAPPDARMTGVELDPVTASISRHLYPHADIRAESFAETRPAHGQFDAVIGNVPFGKIVLHDPVDNPTRQSIHNHFILKSLRATRPGGLVTVLSSRYTLDAQNPGARREMALLADLVGAVRLPTGTHQRTAGTEAITDVLIFRRRDEDQPPADDLWETVTPVTLDGQEIKINGYFDTHPEHVLGTMSISQGMYGAESLRADGDLDHVAEDLRTTLEQITFTARRKGQTMTARTTPVGQAPAVAATGSAPRTWDGTILATDDGGFATINGGSLEPLKVPKNATREMTALLGLRDSATHLLKLEAATADDTEEITTARESLRRDYQKYLGTFGPLNRFSWRRTGRTNDAGEETHARIMPTPLRLLRSDPFGALVTALEEFDDSTQTASPATILSRRVVAPRAEVQGADTPADAVALSLDRTGGIDLPLIADMLGMDETETRQALTGLVYTDPVTDALVHAPEYLSGDVRTKLAQAKDRAAEDPDFQTNVEALTDVQPEDLGVEDITARFGAVWISPAIHQQFLAEILRTEQVRVENPLPGMWDVRGGRSGLQATSEWGTERRPAPAIAQALMEQKAIIVKDEIEGPDGKPQMVLNATETTAAQEKAETMQARFAEWVWEDPERAKGLVDEYNTRFNNIVLRDYSMAGEYLSLPGMAETFTPRPHQRAAVARMIAEPSTGLFHEVGAGKTAEAIMGAMEMRRMGLISKPLIVIPNHMLAQFSSEWLQIYPQARILAASSKDVTADKRRSFVARAAANDWDGILLTQSAFSKIPLRQSTQQDYIRGQVVDLRRVLENAEAGDAMSVKRIQRKLVNLENKLKERLDTSRDVGVCFEDTGIDYLVIDELHMYKNLATESNISDAAIEGSGRASDLDMKLTYLRDQGKDRVVTGMTATPISNSITEAFVMQKYLRPDLLDTAGVQAFDAWAATFGETSTDMEMSPTGSFRLKTRFSRFTNVPEMLRMWSTFADVKTAEDLQLPVPDIAERDDGSRAPSTEVVQPTAELEDFVADLGDRAEKVAARLVTPREDNMLTISTDGRKAALDIRLVLDDQPTGPTKVDVAADTIARVWEQTRDNEYLDPATGQPAAARGALQLVFADIGTPNPDQWNAYDELAAQLVLRGMPGESIRFIHEAKSDIDKAQLFAAARAGHVAVLIGSTQKMGVGTNIQARAVALYHMDCPWRPSDIAQREGRILRQGNQNPEVGVVRLVTEKSFDAYMWQAVERKAKFISQIMRGSLDVREVEEIDSAELSAAEAKAISSGNPLLLEHSTIQAEVAKLHRLERAHSRNESMLEHTRLRAREDITRHEEEITGLEQAAGQVTDTSGENFRITLAGHSYDSRTDAGHALAQWAHREGVTWAPKHIGRDYGTLGQISGFDITVATVPSLGDEPSVEIALADVPRSATVVGRETFLAGGAGVIQRIENRVSGIPTLLERARSDLAEAEQSLAEAQERIGKPFRHTEALAEAEQNLAQVEKKLAATRKNNPEQQPGQPQTGQDRGRELTVEAVRAHRPALGVKADPSRTPDPIPEASRSSAAGGFDRRL</sequence>
<dbReference type="GO" id="GO:0008168">
    <property type="term" value="F:methyltransferase activity"/>
    <property type="evidence" value="ECO:0007669"/>
    <property type="project" value="UniProtKB-KW"/>
</dbReference>
<evidence type="ECO:0000256" key="1">
    <source>
        <dbReference type="SAM" id="MobiDB-lite"/>
    </source>
</evidence>
<feature type="region of interest" description="Disordered" evidence="1">
    <location>
        <begin position="345"/>
        <end position="366"/>
    </location>
</feature>
<evidence type="ECO:0000313" key="4">
    <source>
        <dbReference type="Proteomes" id="UP000234342"/>
    </source>
</evidence>
<dbReference type="InterPro" id="IPR029063">
    <property type="entry name" value="SAM-dependent_MTases_sf"/>
</dbReference>
<dbReference type="SUPFAM" id="SSF53335">
    <property type="entry name" value="S-adenosyl-L-methionine-dependent methyltransferases"/>
    <property type="match status" value="1"/>
</dbReference>
<dbReference type="SUPFAM" id="SSF52540">
    <property type="entry name" value="P-loop containing nucleoside triphosphate hydrolases"/>
    <property type="match status" value="2"/>
</dbReference>
<feature type="compositionally biased region" description="Polar residues" evidence="1">
    <location>
        <begin position="346"/>
        <end position="355"/>
    </location>
</feature>
<dbReference type="SMART" id="SM00490">
    <property type="entry name" value="HELICc"/>
    <property type="match status" value="1"/>
</dbReference>
<organism evidence="3 4">
    <name type="scientific">Brevibacterium antiquum</name>
    <dbReference type="NCBI Taxonomy" id="234835"/>
    <lineage>
        <taxon>Bacteria</taxon>
        <taxon>Bacillati</taxon>
        <taxon>Actinomycetota</taxon>
        <taxon>Actinomycetes</taxon>
        <taxon>Micrococcales</taxon>
        <taxon>Brevibacteriaceae</taxon>
        <taxon>Brevibacterium</taxon>
    </lineage>
</organism>